<feature type="chain" id="PRO_5005187918" description="Mitochondrial carrier protein" evidence="12">
    <location>
        <begin position="21"/>
        <end position="396"/>
    </location>
</feature>
<evidence type="ECO:0000256" key="7">
    <source>
        <dbReference type="ARBA" id="ARBA00023128"/>
    </source>
</evidence>
<evidence type="ECO:0000256" key="10">
    <source>
        <dbReference type="RuleBase" id="RU000488"/>
    </source>
</evidence>
<keyword evidence="12" id="KW-0732">Signal</keyword>
<dbReference type="STRING" id="1169540.A0A0G4F0K4"/>
<feature type="repeat" description="Solcar" evidence="9">
    <location>
        <begin position="84"/>
        <end position="166"/>
    </location>
</feature>
<reference evidence="13 14" key="1">
    <citation type="submission" date="2014-11" db="EMBL/GenBank/DDBJ databases">
        <authorList>
            <person name="Zhu J."/>
            <person name="Qi W."/>
            <person name="Song R."/>
        </authorList>
    </citation>
    <scope>NUCLEOTIDE SEQUENCE [LARGE SCALE GENOMIC DNA]</scope>
</reference>
<keyword evidence="6" id="KW-1133">Transmembrane helix</keyword>
<dbReference type="OMA" id="IACLIAY"/>
<dbReference type="GO" id="GO:1990519">
    <property type="term" value="P:pyrimidine nucleotide import into mitochondrion"/>
    <property type="evidence" value="ECO:0007669"/>
    <property type="project" value="TreeGrafter"/>
</dbReference>
<dbReference type="PANTHER" id="PTHR45829">
    <property type="entry name" value="MITOCHONDRIAL CARRIER PROTEIN RIM2"/>
    <property type="match status" value="1"/>
</dbReference>
<keyword evidence="2 10" id="KW-0813">Transport</keyword>
<dbReference type="InParanoid" id="A0A0G4F0K4"/>
<dbReference type="InterPro" id="IPR023395">
    <property type="entry name" value="MCP_dom_sf"/>
</dbReference>
<protein>
    <recommendedName>
        <fullName evidence="15">Mitochondrial carrier protein</fullName>
    </recommendedName>
</protein>
<dbReference type="PRINTS" id="PR00926">
    <property type="entry name" value="MITOCARRIER"/>
</dbReference>
<dbReference type="InterPro" id="IPR018108">
    <property type="entry name" value="MCP_transmembrane"/>
</dbReference>
<evidence type="ECO:0000256" key="9">
    <source>
        <dbReference type="PROSITE-ProRule" id="PRU00282"/>
    </source>
</evidence>
<dbReference type="InterPro" id="IPR049562">
    <property type="entry name" value="SLC25A33/36-like"/>
</dbReference>
<keyword evidence="3 9" id="KW-0812">Transmembrane</keyword>
<feature type="repeat" description="Solcar" evidence="9">
    <location>
        <begin position="281"/>
        <end position="369"/>
    </location>
</feature>
<dbReference type="OrthoDB" id="428293at2759"/>
<dbReference type="GO" id="GO:0015218">
    <property type="term" value="F:pyrimidine nucleotide transmembrane transporter activity"/>
    <property type="evidence" value="ECO:0007669"/>
    <property type="project" value="InterPro"/>
</dbReference>
<organism evidence="13 14">
    <name type="scientific">Vitrella brassicaformis (strain CCMP3155)</name>
    <dbReference type="NCBI Taxonomy" id="1169540"/>
    <lineage>
        <taxon>Eukaryota</taxon>
        <taxon>Sar</taxon>
        <taxon>Alveolata</taxon>
        <taxon>Colpodellida</taxon>
        <taxon>Vitrellaceae</taxon>
        <taxon>Vitrella</taxon>
    </lineage>
</organism>
<keyword evidence="8 9" id="KW-0472">Membrane</keyword>
<sequence>MQILSPVWVIFLHGLDLFLAKSISRPSPWRSATAEQLQAIPARPFPAAVSRRRNALLKRRQRHRTSAAAEKVSSNNRSGHGNGGTGLLSFISGAIAGVIVATVTNPLEVVKTQMQASGGQGFLATVAAVHKASGVTGFFAGLTPSLIGVIPSRSTYFWAYSTAKNALNPMIGDGALTHFTSALVAGFVAYTVINPISMVRTRLFLDAAASETAAKGVLDAVRSIWMQEGVRGFSRGVVASYWGISEGCVHWMIFEPLKKQLSQREAERTPGSVERSSQQRASVGPTLVAGFVAKAVASTATYPHEVIRTRLREQTIGTPAKYTGFFQSFRLIAREEGVRGLYAGMFTHLLRVVPSSALVLVCYEVVYHTLERGCFRPKAARQEPKKGVLDGGLVRR</sequence>
<dbReference type="Pfam" id="PF00153">
    <property type="entry name" value="Mito_carr"/>
    <property type="match status" value="3"/>
</dbReference>
<evidence type="ECO:0000256" key="6">
    <source>
        <dbReference type="ARBA" id="ARBA00022989"/>
    </source>
</evidence>
<dbReference type="AlphaFoldDB" id="A0A0G4F0K4"/>
<dbReference type="EMBL" id="CDMY01000356">
    <property type="protein sequence ID" value="CEM05258.1"/>
    <property type="molecule type" value="Genomic_DNA"/>
</dbReference>
<dbReference type="Proteomes" id="UP000041254">
    <property type="component" value="Unassembled WGS sequence"/>
</dbReference>
<evidence type="ECO:0000256" key="1">
    <source>
        <dbReference type="ARBA" id="ARBA00004448"/>
    </source>
</evidence>
<dbReference type="InterPro" id="IPR002067">
    <property type="entry name" value="MCP"/>
</dbReference>
<feature type="region of interest" description="Disordered" evidence="11">
    <location>
        <begin position="59"/>
        <end position="80"/>
    </location>
</feature>
<comment type="subcellular location">
    <subcellularLocation>
        <location evidence="1">Mitochondrion inner membrane</location>
        <topology evidence="1">Multi-pass membrane protein</topology>
    </subcellularLocation>
</comment>
<feature type="signal peptide" evidence="12">
    <location>
        <begin position="1"/>
        <end position="20"/>
    </location>
</feature>
<evidence type="ECO:0000256" key="12">
    <source>
        <dbReference type="SAM" id="SignalP"/>
    </source>
</evidence>
<dbReference type="GO" id="GO:0005743">
    <property type="term" value="C:mitochondrial inner membrane"/>
    <property type="evidence" value="ECO:0007669"/>
    <property type="project" value="UniProtKB-SubCell"/>
</dbReference>
<dbReference type="VEuPathDB" id="CryptoDB:Vbra_14200"/>
<dbReference type="PANTHER" id="PTHR45829:SF4">
    <property type="entry name" value="MITOCHONDRIAL CARRIER PROTEIN RIM2"/>
    <property type="match status" value="1"/>
</dbReference>
<evidence type="ECO:0000256" key="4">
    <source>
        <dbReference type="ARBA" id="ARBA00022737"/>
    </source>
</evidence>
<evidence type="ECO:0008006" key="15">
    <source>
        <dbReference type="Google" id="ProtNLM"/>
    </source>
</evidence>
<dbReference type="Gene3D" id="1.50.40.10">
    <property type="entry name" value="Mitochondrial carrier domain"/>
    <property type="match status" value="1"/>
</dbReference>
<evidence type="ECO:0000256" key="2">
    <source>
        <dbReference type="ARBA" id="ARBA00022448"/>
    </source>
</evidence>
<keyword evidence="14" id="KW-1185">Reference proteome</keyword>
<comment type="similarity">
    <text evidence="10">Belongs to the mitochondrial carrier (TC 2.A.29) family.</text>
</comment>
<name>A0A0G4F0K4_VITBC</name>
<feature type="repeat" description="Solcar" evidence="9">
    <location>
        <begin position="173"/>
        <end position="260"/>
    </location>
</feature>
<proteinExistence type="inferred from homology"/>
<evidence type="ECO:0000313" key="14">
    <source>
        <dbReference type="Proteomes" id="UP000041254"/>
    </source>
</evidence>
<evidence type="ECO:0000313" key="13">
    <source>
        <dbReference type="EMBL" id="CEM05258.1"/>
    </source>
</evidence>
<keyword evidence="5" id="KW-0999">Mitochondrion inner membrane</keyword>
<keyword evidence="7" id="KW-0496">Mitochondrion</keyword>
<evidence type="ECO:0000256" key="5">
    <source>
        <dbReference type="ARBA" id="ARBA00022792"/>
    </source>
</evidence>
<keyword evidence="4" id="KW-0677">Repeat</keyword>
<dbReference type="PROSITE" id="PS50920">
    <property type="entry name" value="SOLCAR"/>
    <property type="match status" value="3"/>
</dbReference>
<dbReference type="SUPFAM" id="SSF103506">
    <property type="entry name" value="Mitochondrial carrier"/>
    <property type="match status" value="1"/>
</dbReference>
<dbReference type="PhylomeDB" id="A0A0G4F0K4"/>
<evidence type="ECO:0000256" key="11">
    <source>
        <dbReference type="SAM" id="MobiDB-lite"/>
    </source>
</evidence>
<accession>A0A0G4F0K4</accession>
<evidence type="ECO:0000256" key="3">
    <source>
        <dbReference type="ARBA" id="ARBA00022692"/>
    </source>
</evidence>
<evidence type="ECO:0000256" key="8">
    <source>
        <dbReference type="ARBA" id="ARBA00023136"/>
    </source>
</evidence>
<gene>
    <name evidence="13" type="ORF">Vbra_14200</name>
</gene>